<dbReference type="Gene3D" id="3.20.20.80">
    <property type="entry name" value="Glycosidases"/>
    <property type="match status" value="1"/>
</dbReference>
<reference evidence="3" key="2">
    <citation type="submission" date="2025-08" db="UniProtKB">
        <authorList>
            <consortium name="RefSeq"/>
        </authorList>
    </citation>
    <scope>IDENTIFICATION</scope>
</reference>
<dbReference type="Proteomes" id="UP000515123">
    <property type="component" value="Linkage group 5"/>
</dbReference>
<evidence type="ECO:0000313" key="3">
    <source>
        <dbReference type="RefSeq" id="XP_020088911.1"/>
    </source>
</evidence>
<evidence type="ECO:0000259" key="1">
    <source>
        <dbReference type="Pfam" id="PF00128"/>
    </source>
</evidence>
<reference evidence="2" key="1">
    <citation type="journal article" date="2015" name="Nat. Genet.">
        <title>The pineapple genome and the evolution of CAM photosynthesis.</title>
        <authorList>
            <person name="Ming R."/>
            <person name="VanBuren R."/>
            <person name="Wai C.M."/>
            <person name="Tang H."/>
            <person name="Schatz M.C."/>
            <person name="Bowers J.E."/>
            <person name="Lyons E."/>
            <person name="Wang M.L."/>
            <person name="Chen J."/>
            <person name="Biggers E."/>
            <person name="Zhang J."/>
            <person name="Huang L."/>
            <person name="Zhang L."/>
            <person name="Miao W."/>
            <person name="Zhang J."/>
            <person name="Ye Z."/>
            <person name="Miao C."/>
            <person name="Lin Z."/>
            <person name="Wang H."/>
            <person name="Zhou H."/>
            <person name="Yim W.C."/>
            <person name="Priest H.D."/>
            <person name="Zheng C."/>
            <person name="Woodhouse M."/>
            <person name="Edger P.P."/>
            <person name="Guyot R."/>
            <person name="Guo H.B."/>
            <person name="Guo H."/>
            <person name="Zheng G."/>
            <person name="Singh R."/>
            <person name="Sharma A."/>
            <person name="Min X."/>
            <person name="Zheng Y."/>
            <person name="Lee H."/>
            <person name="Gurtowski J."/>
            <person name="Sedlazeck F.J."/>
            <person name="Harkess A."/>
            <person name="McKain M.R."/>
            <person name="Liao Z."/>
            <person name="Fang J."/>
            <person name="Liu J."/>
            <person name="Zhang X."/>
            <person name="Zhang Q."/>
            <person name="Hu W."/>
            <person name="Qin Y."/>
            <person name="Wang K."/>
            <person name="Chen L.Y."/>
            <person name="Shirley N."/>
            <person name="Lin Y.R."/>
            <person name="Liu L.Y."/>
            <person name="Hernandez A.G."/>
            <person name="Wright C.L."/>
            <person name="Bulone V."/>
            <person name="Tuskan G.A."/>
            <person name="Heath K."/>
            <person name="Zee F."/>
            <person name="Moore P.H."/>
            <person name="Sunkar R."/>
            <person name="Leebens-Mack J.H."/>
            <person name="Mockler T."/>
            <person name="Bennetzen J.L."/>
            <person name="Freeling M."/>
            <person name="Sankoff D."/>
            <person name="Paterson A.H."/>
            <person name="Zhu X."/>
            <person name="Yang X."/>
            <person name="Smith J.A."/>
            <person name="Cushman J.C."/>
            <person name="Paull R.E."/>
            <person name="Yu Q."/>
        </authorList>
    </citation>
    <scope>NUCLEOTIDE SEQUENCE [LARGE SCALE GENOMIC DNA]</scope>
    <source>
        <strain evidence="2">cv. F153</strain>
    </source>
</reference>
<feature type="domain" description="Glycosyl hydrolase family 13 catalytic" evidence="1">
    <location>
        <begin position="106"/>
        <end position="175"/>
    </location>
</feature>
<sequence>MRKGRKAWIEKYVPAISHGSRYRIYFNTPEGALERVPAWATYVLPGEGKQSYAVHWEPPPEDTYKWRHKRPNMSNSLRIYECHIGISGSESKISSFDEFTSKVLLHVKSAGYNAIQLIGIVEHADYSSVGYKVTNFFAVSSRFGSPDDFKKLVDEAHGLGILVFLDIVHSYASADESVGLALFDGSNDCYFHTGKRGHHKYWGTRMFKYGDVDVLHFLLSNLKWWVTEYRIDGFQFHSLSSMIYTHNGFATFTGAMEEFCNQYVDKDALTYLILANEMLHELNPDIITIAEDATFYPGLCEPTTQGGLGFDYWVNLSIPEMWLWHLENVPDKDWSMNKVIGYYINSSVSSFVAWMKTKEEKVQ</sequence>
<dbReference type="PANTHER" id="PTHR43651">
    <property type="entry name" value="1,4-ALPHA-GLUCAN-BRANCHING ENZYME"/>
    <property type="match status" value="1"/>
</dbReference>
<dbReference type="InterPro" id="IPR017853">
    <property type="entry name" value="GH"/>
</dbReference>
<accession>A0A6P5EYI0</accession>
<dbReference type="OrthoDB" id="196493at2759"/>
<name>A0A6P5EYI0_ANACO</name>
<dbReference type="PANTHER" id="PTHR43651:SF4">
    <property type="entry name" value="1,4-ALPHA-GLUCAN-BRANCHING ENZYME 3, CHLOROPLASTIC_AMYLOPLASTIC"/>
    <property type="match status" value="1"/>
</dbReference>
<keyword evidence="2" id="KW-1185">Reference proteome</keyword>
<dbReference type="SUPFAM" id="SSF51445">
    <property type="entry name" value="(Trans)glycosidases"/>
    <property type="match status" value="1"/>
</dbReference>
<dbReference type="GeneID" id="109710608"/>
<dbReference type="GO" id="GO:0003844">
    <property type="term" value="F:1,4-alpha-glucan branching enzyme activity"/>
    <property type="evidence" value="ECO:0007669"/>
    <property type="project" value="TreeGrafter"/>
</dbReference>
<proteinExistence type="predicted"/>
<dbReference type="Pfam" id="PF00128">
    <property type="entry name" value="Alpha-amylase"/>
    <property type="match status" value="1"/>
</dbReference>
<dbReference type="RefSeq" id="XP_020088911.1">
    <property type="nucleotide sequence ID" value="XM_020233322.1"/>
</dbReference>
<dbReference type="GO" id="GO:0005737">
    <property type="term" value="C:cytoplasm"/>
    <property type="evidence" value="ECO:0007669"/>
    <property type="project" value="TreeGrafter"/>
</dbReference>
<dbReference type="InterPro" id="IPR006047">
    <property type="entry name" value="GH13_cat_dom"/>
</dbReference>
<dbReference type="AlphaFoldDB" id="A0A6P5EYI0"/>
<evidence type="ECO:0000313" key="2">
    <source>
        <dbReference type="Proteomes" id="UP000515123"/>
    </source>
</evidence>
<organism evidence="2 3">
    <name type="scientific">Ananas comosus</name>
    <name type="common">Pineapple</name>
    <name type="synonym">Ananas ananas</name>
    <dbReference type="NCBI Taxonomy" id="4615"/>
    <lineage>
        <taxon>Eukaryota</taxon>
        <taxon>Viridiplantae</taxon>
        <taxon>Streptophyta</taxon>
        <taxon>Embryophyta</taxon>
        <taxon>Tracheophyta</taxon>
        <taxon>Spermatophyta</taxon>
        <taxon>Magnoliopsida</taxon>
        <taxon>Liliopsida</taxon>
        <taxon>Poales</taxon>
        <taxon>Bromeliaceae</taxon>
        <taxon>Bromelioideae</taxon>
        <taxon>Ananas</taxon>
    </lineage>
</organism>
<protein>
    <submittedName>
        <fullName evidence="3">1,4-alpha-glucan-branching enzyme 3, chloroplastic/amyloplastic-like</fullName>
    </submittedName>
</protein>
<gene>
    <name evidence="3" type="primary">LOC109710608</name>
</gene>
<dbReference type="GO" id="GO:0005975">
    <property type="term" value="P:carbohydrate metabolic process"/>
    <property type="evidence" value="ECO:0007669"/>
    <property type="project" value="InterPro"/>
</dbReference>